<dbReference type="Proteomes" id="UP000054304">
    <property type="component" value="Unassembled WGS sequence"/>
</dbReference>
<dbReference type="AlphaFoldDB" id="A0A0C7N766"/>
<dbReference type="InterPro" id="IPR012470">
    <property type="entry name" value="Pup1-like"/>
</dbReference>
<dbReference type="Pfam" id="PF07954">
    <property type="entry name" value="DUF1689"/>
    <property type="match status" value="1"/>
</dbReference>
<dbReference type="GeneID" id="34685855"/>
<sequence length="346" mass="39283">MTQAGSAAENVPEDRKQAVKALIDKPWFQEAYKSALDFHSKDDALDTRDRLELSKIYVSISKAQIWGGWATFAAVFGTPFGYQYYKTNAIRGVKVPRNFVFGLVAMALSARLCGKAVYNSQISKLDPNGTFEQTGKKWNEPAEMDYGQAEQIPSSTLISRQQRQYEMMHLLGYSMAPKWARYFDYTYTNPERRFPDPKTLMQNVQDGEIPRISPFLNQRDPLSLYSGPRHDEKKGIPRVGSAASSGSSSREEKFTTTNDHSDTDPFGYEEKSSRPSQLSSWDRVRGENGVSNARRDERWSQIRSAPGPFPLKREQDSTSSQGHNENEDVDDFEALLEKERRGDDTL</sequence>
<dbReference type="RefSeq" id="XP_022628613.1">
    <property type="nucleotide sequence ID" value="XM_022772272.1"/>
</dbReference>
<name>A0A0C7N766_9SACH</name>
<dbReference type="EMBL" id="LN736364">
    <property type="protein sequence ID" value="CEP62387.1"/>
    <property type="molecule type" value="Genomic_DNA"/>
</dbReference>
<evidence type="ECO:0000313" key="3">
    <source>
        <dbReference type="Proteomes" id="UP000054304"/>
    </source>
</evidence>
<organism evidence="2 3">
    <name type="scientific">Lachancea lanzarotensis</name>
    <dbReference type="NCBI Taxonomy" id="1245769"/>
    <lineage>
        <taxon>Eukaryota</taxon>
        <taxon>Fungi</taxon>
        <taxon>Dikarya</taxon>
        <taxon>Ascomycota</taxon>
        <taxon>Saccharomycotina</taxon>
        <taxon>Saccharomycetes</taxon>
        <taxon>Saccharomycetales</taxon>
        <taxon>Saccharomycetaceae</taxon>
        <taxon>Lachancea</taxon>
    </lineage>
</organism>
<feature type="compositionally biased region" description="Basic and acidic residues" evidence="1">
    <location>
        <begin position="335"/>
        <end position="346"/>
    </location>
</feature>
<proteinExistence type="predicted"/>
<feature type="region of interest" description="Disordered" evidence="1">
    <location>
        <begin position="209"/>
        <end position="346"/>
    </location>
</feature>
<keyword evidence="3" id="KW-1185">Reference proteome</keyword>
<evidence type="ECO:0000256" key="1">
    <source>
        <dbReference type="SAM" id="MobiDB-lite"/>
    </source>
</evidence>
<protein>
    <submittedName>
        <fullName evidence="2">LALA0S05e04500g1_1</fullName>
    </submittedName>
</protein>
<dbReference type="HOGENOM" id="CLU_072880_0_0_1"/>
<feature type="compositionally biased region" description="Basic and acidic residues" evidence="1">
    <location>
        <begin position="249"/>
        <end position="273"/>
    </location>
</feature>
<evidence type="ECO:0000313" key="2">
    <source>
        <dbReference type="EMBL" id="CEP62387.1"/>
    </source>
</evidence>
<reference evidence="2 3" key="1">
    <citation type="submission" date="2014-12" db="EMBL/GenBank/DDBJ databases">
        <authorList>
            <person name="Neuveglise Cecile"/>
        </authorList>
    </citation>
    <scope>NUCLEOTIDE SEQUENCE [LARGE SCALE GENOMIC DNA]</scope>
    <source>
        <strain evidence="2 3">CBS 12615</strain>
    </source>
</reference>
<dbReference type="OrthoDB" id="4036490at2759"/>
<accession>A0A0C7N766</accession>
<gene>
    <name evidence="2" type="ORF">LALA0_S05e04500g</name>
</gene>